<feature type="region of interest" description="Disordered" evidence="1">
    <location>
        <begin position="157"/>
        <end position="185"/>
    </location>
</feature>
<evidence type="ECO:0008006" key="5">
    <source>
        <dbReference type="Google" id="ProtNLM"/>
    </source>
</evidence>
<dbReference type="EMBL" id="JAMWBK010000001">
    <property type="protein sequence ID" value="KAJ8908372.1"/>
    <property type="molecule type" value="Genomic_DNA"/>
</dbReference>
<feature type="region of interest" description="Disordered" evidence="1">
    <location>
        <begin position="211"/>
        <end position="255"/>
    </location>
</feature>
<feature type="chain" id="PRO_5043720555" description="ER membrane protein complex subunit 10" evidence="2">
    <location>
        <begin position="23"/>
        <end position="255"/>
    </location>
</feature>
<evidence type="ECO:0000256" key="2">
    <source>
        <dbReference type="SAM" id="SignalP"/>
    </source>
</evidence>
<accession>A0AAV8V3P1</accession>
<dbReference type="AlphaFoldDB" id="A0AAV8V3P1"/>
<proteinExistence type="predicted"/>
<feature type="compositionally biased region" description="Basic residues" evidence="1">
    <location>
        <begin position="244"/>
        <end position="255"/>
    </location>
</feature>
<dbReference type="Proteomes" id="UP001157974">
    <property type="component" value="Unassembled WGS sequence"/>
</dbReference>
<evidence type="ECO:0000313" key="4">
    <source>
        <dbReference type="Proteomes" id="UP001157974"/>
    </source>
</evidence>
<feature type="compositionally biased region" description="Basic and acidic residues" evidence="1">
    <location>
        <begin position="162"/>
        <end position="172"/>
    </location>
</feature>
<feature type="signal peptide" evidence="2">
    <location>
        <begin position="1"/>
        <end position="22"/>
    </location>
</feature>
<sequence length="255" mass="27538">MDRKLLMVWIFTFLGLILGSYGSEPGTPLIISHSFDFGATWGQELRFELAKDGAIDSRKLELSDVEKEALNALRTVDGLIFFRAKLPDSKDWVFNSVELCSLIEEGLQENLMVHYAKQTVPVSIAHDKTSECGSSSANVKGVQSFIVTVKRHNGAVVGSPDHAVKTESDKPQLNDPNAKQEAPAEEQSFLRKYGIYIFIALVFTAITGRKDPAPVGSGAAPNAGSQAQGANKPQSSRGGSSGKSGKRKSAARKNE</sequence>
<reference evidence="3 4" key="1">
    <citation type="journal article" date="2023" name="Nat. Commun.">
        <title>Origin of minicircular mitochondrial genomes in red algae.</title>
        <authorList>
            <person name="Lee Y."/>
            <person name="Cho C.H."/>
            <person name="Lee Y.M."/>
            <person name="Park S.I."/>
            <person name="Yang J.H."/>
            <person name="West J.A."/>
            <person name="Bhattacharya D."/>
            <person name="Yoon H.S."/>
        </authorList>
    </citation>
    <scope>NUCLEOTIDE SEQUENCE [LARGE SCALE GENOMIC DNA]</scope>
    <source>
        <strain evidence="3 4">CCMP1338</strain>
        <tissue evidence="3">Whole cell</tissue>
    </source>
</reference>
<gene>
    <name evidence="3" type="ORF">NDN08_005081</name>
</gene>
<keyword evidence="2" id="KW-0732">Signal</keyword>
<evidence type="ECO:0000313" key="3">
    <source>
        <dbReference type="EMBL" id="KAJ8908372.1"/>
    </source>
</evidence>
<evidence type="ECO:0000256" key="1">
    <source>
        <dbReference type="SAM" id="MobiDB-lite"/>
    </source>
</evidence>
<protein>
    <recommendedName>
        <fullName evidence="5">ER membrane protein complex subunit 10</fullName>
    </recommendedName>
</protein>
<keyword evidence="4" id="KW-1185">Reference proteome</keyword>
<comment type="caution">
    <text evidence="3">The sequence shown here is derived from an EMBL/GenBank/DDBJ whole genome shotgun (WGS) entry which is preliminary data.</text>
</comment>
<dbReference type="CDD" id="cd22209">
    <property type="entry name" value="EMC10"/>
    <property type="match status" value="1"/>
</dbReference>
<organism evidence="3 4">
    <name type="scientific">Rhodosorus marinus</name>
    <dbReference type="NCBI Taxonomy" id="101924"/>
    <lineage>
        <taxon>Eukaryota</taxon>
        <taxon>Rhodophyta</taxon>
        <taxon>Stylonematophyceae</taxon>
        <taxon>Stylonematales</taxon>
        <taxon>Stylonemataceae</taxon>
        <taxon>Rhodosorus</taxon>
    </lineage>
</organism>
<feature type="compositionally biased region" description="Polar residues" evidence="1">
    <location>
        <begin position="223"/>
        <end position="234"/>
    </location>
</feature>
<name>A0AAV8V3P1_9RHOD</name>